<dbReference type="Proteomes" id="UP000005439">
    <property type="component" value="Chromosome"/>
</dbReference>
<evidence type="ECO:0000313" key="4">
    <source>
        <dbReference type="EMBL" id="AEW05854.1"/>
    </source>
</evidence>
<evidence type="ECO:0000259" key="3">
    <source>
        <dbReference type="Pfam" id="PF03816"/>
    </source>
</evidence>
<feature type="transmembrane region" description="Helical" evidence="2">
    <location>
        <begin position="12"/>
        <end position="35"/>
    </location>
</feature>
<dbReference type="PANTHER" id="PTHR33392:SF6">
    <property type="entry name" value="POLYISOPRENYL-TEICHOIC ACID--PEPTIDOGLYCAN TEICHOIC ACID TRANSFERASE TAGU"/>
    <property type="match status" value="1"/>
</dbReference>
<keyword evidence="2" id="KW-0472">Membrane</keyword>
<dbReference type="PATRIC" id="fig|679936.5.peg.2476"/>
<dbReference type="Gene3D" id="3.40.630.190">
    <property type="entry name" value="LCP protein"/>
    <property type="match status" value="1"/>
</dbReference>
<evidence type="ECO:0000256" key="1">
    <source>
        <dbReference type="ARBA" id="ARBA00006068"/>
    </source>
</evidence>
<gene>
    <name evidence="4" type="ordered locus">Sulac_2391</name>
</gene>
<dbReference type="HOGENOM" id="CLU_016455_5_2_9"/>
<accession>G8TVD5</accession>
<reference evidence="4 5" key="2">
    <citation type="journal article" date="2012" name="Stand. Genomic Sci.">
        <title>Complete genome sequence of the moderately thermophilic mineral-sulfide-oxidizing firmicute Sulfobacillus acidophilus type strain (NAL(T)).</title>
        <authorList>
            <person name="Anderson I."/>
            <person name="Chertkov O."/>
            <person name="Chen A."/>
            <person name="Saunders E."/>
            <person name="Lapidus A."/>
            <person name="Nolan M."/>
            <person name="Lucas S."/>
            <person name="Hammon N."/>
            <person name="Deshpande S."/>
            <person name="Cheng J.F."/>
            <person name="Han C."/>
            <person name="Tapia R."/>
            <person name="Goodwin L.A."/>
            <person name="Pitluck S."/>
            <person name="Liolios K."/>
            <person name="Pagani I."/>
            <person name="Ivanova N."/>
            <person name="Mikhailova N."/>
            <person name="Pati A."/>
            <person name="Palaniappan K."/>
            <person name="Land M."/>
            <person name="Pan C."/>
            <person name="Rohde M."/>
            <person name="Pukall R."/>
            <person name="Goker M."/>
            <person name="Detter J.C."/>
            <person name="Woyke T."/>
            <person name="Bristow J."/>
            <person name="Eisen J.A."/>
            <person name="Markowitz V."/>
            <person name="Hugenholtz P."/>
            <person name="Kyrpides N.C."/>
            <person name="Klenk H.P."/>
            <person name="Mavromatis K."/>
        </authorList>
    </citation>
    <scope>NUCLEOTIDE SEQUENCE [LARGE SCALE GENOMIC DNA]</scope>
    <source>
        <strain evidence="5">ATCC 700253 / DSM 10332 / NAL</strain>
    </source>
</reference>
<dbReference type="InterPro" id="IPR004474">
    <property type="entry name" value="LytR_CpsA_psr"/>
</dbReference>
<keyword evidence="2" id="KW-1133">Transmembrane helix</keyword>
<dbReference type="EMBL" id="CP003179">
    <property type="protein sequence ID" value="AEW05854.1"/>
    <property type="molecule type" value="Genomic_DNA"/>
</dbReference>
<dbReference type="NCBIfam" id="TIGR00350">
    <property type="entry name" value="lytR_cpsA_psr"/>
    <property type="match status" value="1"/>
</dbReference>
<dbReference type="PANTHER" id="PTHR33392">
    <property type="entry name" value="POLYISOPRENYL-TEICHOIC ACID--PEPTIDOGLYCAN TEICHOIC ACID TRANSFERASE TAGU"/>
    <property type="match status" value="1"/>
</dbReference>
<reference evidence="5" key="1">
    <citation type="submission" date="2011-12" db="EMBL/GenBank/DDBJ databases">
        <title>The complete genome of chromosome of Sulfobacillus acidophilus DSM 10332.</title>
        <authorList>
            <person name="Lucas S."/>
            <person name="Han J."/>
            <person name="Lapidus A."/>
            <person name="Bruce D."/>
            <person name="Goodwin L."/>
            <person name="Pitluck S."/>
            <person name="Peters L."/>
            <person name="Kyrpides N."/>
            <person name="Mavromatis K."/>
            <person name="Ivanova N."/>
            <person name="Mikhailova N."/>
            <person name="Chertkov O."/>
            <person name="Saunders E."/>
            <person name="Detter J.C."/>
            <person name="Tapia R."/>
            <person name="Han C."/>
            <person name="Land M."/>
            <person name="Hauser L."/>
            <person name="Markowitz V."/>
            <person name="Cheng J.-F."/>
            <person name="Hugenholtz P."/>
            <person name="Woyke T."/>
            <person name="Wu D."/>
            <person name="Pukall R."/>
            <person name="Gehrich-Schroeter G."/>
            <person name="Schneider S."/>
            <person name="Klenk H.-P."/>
            <person name="Eisen J.A."/>
        </authorList>
    </citation>
    <scope>NUCLEOTIDE SEQUENCE [LARGE SCALE GENOMIC DNA]</scope>
    <source>
        <strain evidence="5">ATCC 700253 / DSM 10332 / NAL</strain>
    </source>
</reference>
<comment type="similarity">
    <text evidence="1">Belongs to the LytR/CpsA/Psr (LCP) family.</text>
</comment>
<keyword evidence="5" id="KW-1185">Reference proteome</keyword>
<evidence type="ECO:0000256" key="2">
    <source>
        <dbReference type="SAM" id="Phobius"/>
    </source>
</evidence>
<organism evidence="4 5">
    <name type="scientific">Sulfobacillus acidophilus (strain ATCC 700253 / DSM 10332 / NAL)</name>
    <dbReference type="NCBI Taxonomy" id="679936"/>
    <lineage>
        <taxon>Bacteria</taxon>
        <taxon>Bacillati</taxon>
        <taxon>Bacillota</taxon>
        <taxon>Clostridia</taxon>
        <taxon>Eubacteriales</taxon>
        <taxon>Clostridiales Family XVII. Incertae Sedis</taxon>
        <taxon>Sulfobacillus</taxon>
    </lineage>
</organism>
<dbReference type="KEGG" id="sap:Sulac_2391"/>
<dbReference type="InterPro" id="IPR050922">
    <property type="entry name" value="LytR/CpsA/Psr_CW_biosynth"/>
</dbReference>
<name>G8TVD5_SULAD</name>
<feature type="domain" description="Cell envelope-related transcriptional attenuator" evidence="3">
    <location>
        <begin position="84"/>
        <end position="230"/>
    </location>
</feature>
<dbReference type="Pfam" id="PF03816">
    <property type="entry name" value="LytR_cpsA_psr"/>
    <property type="match status" value="1"/>
</dbReference>
<proteinExistence type="inferred from homology"/>
<sequence>MRQVRGGRKIGWGRTLLTILAAFVVIGAGVGYYLYRQVSPHAVTDTVLANNPPAFRNRITILLLGNALSIINGKDQTNPYVRDRTDTMMLVSINPQTYQASVLSIPRDTLVKIPGVGLTKINEANYFGGPKLAVKLVEETLHVPVDYYMETTMWNFVKIINSLGGLTVDVTQPMNYGGYGNPLDIHLKPGVQTLNGYQVLAYVRFRHEPLGDISRIQQQQYIVKLILKKVLTPSQIWKLPEIIRELSKDIVYTNLSLRQEIALGLMAAHVNQSQIRYATLAGYPVQRMDPYMHQMLDYWIVNQRLMHLMVDEIVLERPLTAADRRSVHIVVRAGTLSMAPALQLAQWLRQRGFTVNEVIWANHHNHVQNEILDFTGDKYLVARMANALGPLNDTAITESPYHDVPGLDMEITVGSDFHLNPAARP</sequence>
<dbReference type="AlphaFoldDB" id="G8TVD5"/>
<keyword evidence="2" id="KW-0812">Transmembrane</keyword>
<evidence type="ECO:0000313" key="5">
    <source>
        <dbReference type="Proteomes" id="UP000005439"/>
    </source>
</evidence>
<protein>
    <submittedName>
        <fullName evidence="4">Cell envelope-related transcriptional attenuator</fullName>
    </submittedName>
</protein>
<dbReference type="STRING" id="679936.Sulac_2391"/>